<dbReference type="FunFam" id="1.25.10.10:FF:000009">
    <property type="entry name" value="Importin subunit alpha"/>
    <property type="match status" value="1"/>
</dbReference>
<dbReference type="InterPro" id="IPR011989">
    <property type="entry name" value="ARM-like"/>
</dbReference>
<dbReference type="OrthoDB" id="29145at2759"/>
<comment type="similarity">
    <text evidence="1 5">Belongs to the importin alpha family.</text>
</comment>
<reference evidence="9" key="1">
    <citation type="submission" date="2017-05" db="UniProtKB">
        <authorList>
            <consortium name="EnsemblMetazoa"/>
        </authorList>
    </citation>
    <scope>IDENTIFICATION</scope>
</reference>
<evidence type="ECO:0000259" key="8">
    <source>
        <dbReference type="PROSITE" id="PS51214"/>
    </source>
</evidence>
<dbReference type="GO" id="GO:0005737">
    <property type="term" value="C:cytoplasm"/>
    <property type="evidence" value="ECO:0007669"/>
    <property type="project" value="InterPro"/>
</dbReference>
<sequence>MSEGRHKHFKNRGRDQAEMRRRRTDVTIELRKNKKEEQLLKKRHIPLDIQTSVVTDLSSYTLLDITKKARHIDIDQKLEGIQLVRKILSKGRNPPIDELISVGLVPVLVECLRHEHPTLQFEAAWALTNIASGSSEQTATVVFCGDGPKFRDLVIEAGIIPPLLTLIADSTPASLLQNVTWTISNLCRNKNPPPNFDLVSVALPSLAELIQHPVLEVQVDACWALSFLADGNTKQIQAVIDSGVVPKIVPLLGVLENKIVMPALRTLGNIVTGSDEQTQVVLDNGILPHLCNLLQHPRPSIVREAVWTLSNITAGNQVQVQMVIDAHLIPPLIQILMHGNFKTQKEAAWAISNLTVGGSAEQVVYVVQQGCIGPMCIMLGSEDPMVIQVILDGLGNILKMAGHDYRVIADAIEEVGGVERIEALQEHQNQEIYKMAYFIIDRYFNDTNTEDKQLAPQSMDATGYQFSTSSLPGGFKF</sequence>
<evidence type="ECO:0000256" key="5">
    <source>
        <dbReference type="PIRNR" id="PIRNR005673"/>
    </source>
</evidence>
<proteinExistence type="inferred from homology"/>
<dbReference type="InterPro" id="IPR024931">
    <property type="entry name" value="Importin_alpha"/>
</dbReference>
<evidence type="ECO:0000256" key="4">
    <source>
        <dbReference type="ARBA" id="ARBA00022927"/>
    </source>
</evidence>
<feature type="repeat" description="ARM" evidence="6">
    <location>
        <begin position="285"/>
        <end position="317"/>
    </location>
</feature>
<feature type="repeat" description="ARM" evidence="6">
    <location>
        <begin position="103"/>
        <end position="145"/>
    </location>
</feature>
<feature type="domain" description="IBB" evidence="8">
    <location>
        <begin position="1"/>
        <end position="52"/>
    </location>
</feature>
<dbReference type="GO" id="GO:0061608">
    <property type="term" value="F:nuclear import signal receptor activity"/>
    <property type="evidence" value="ECO:0007669"/>
    <property type="project" value="InterPro"/>
</dbReference>
<dbReference type="PANTHER" id="PTHR23316">
    <property type="entry name" value="IMPORTIN ALPHA"/>
    <property type="match status" value="1"/>
</dbReference>
<dbReference type="PROSITE" id="PS50176">
    <property type="entry name" value="ARM_REPEAT"/>
    <property type="match status" value="3"/>
</dbReference>
<dbReference type="STRING" id="400682.A0A1X7VS74"/>
<evidence type="ECO:0000256" key="2">
    <source>
        <dbReference type="ARBA" id="ARBA00022448"/>
    </source>
</evidence>
<dbReference type="InterPro" id="IPR032413">
    <property type="entry name" value="Arm_3"/>
</dbReference>
<dbReference type="InterPro" id="IPR036975">
    <property type="entry name" value="Importin-a_IBB_sf"/>
</dbReference>
<keyword evidence="2 5" id="KW-0813">Transport</keyword>
<dbReference type="InterPro" id="IPR002652">
    <property type="entry name" value="Importin-a_IBB"/>
</dbReference>
<dbReference type="Pfam" id="PF16186">
    <property type="entry name" value="Arm_3"/>
    <property type="match status" value="1"/>
</dbReference>
<dbReference type="SMART" id="SM00185">
    <property type="entry name" value="ARM"/>
    <property type="match status" value="7"/>
</dbReference>
<dbReference type="Pfam" id="PF00514">
    <property type="entry name" value="Arm"/>
    <property type="match status" value="7"/>
</dbReference>
<keyword evidence="3" id="KW-0677">Repeat</keyword>
<evidence type="ECO:0000313" key="9">
    <source>
        <dbReference type="EnsemblMetazoa" id="Aqu2.1.42263_001"/>
    </source>
</evidence>
<dbReference type="InParanoid" id="A0A1X7VS74"/>
<feature type="compositionally biased region" description="Basic and acidic residues" evidence="7">
    <location>
        <begin position="12"/>
        <end position="24"/>
    </location>
</feature>
<evidence type="ECO:0000256" key="6">
    <source>
        <dbReference type="PROSITE-ProRule" id="PRU00259"/>
    </source>
</evidence>
<dbReference type="eggNOG" id="KOG0166">
    <property type="taxonomic scope" value="Eukaryota"/>
</dbReference>
<dbReference type="SUPFAM" id="SSF48371">
    <property type="entry name" value="ARM repeat"/>
    <property type="match status" value="1"/>
</dbReference>
<feature type="repeat" description="ARM" evidence="6">
    <location>
        <begin position="243"/>
        <end position="285"/>
    </location>
</feature>
<dbReference type="Gene3D" id="1.20.5.690">
    <property type="entry name" value="Importin-alpha, importin-beta-binding domain"/>
    <property type="match status" value="1"/>
</dbReference>
<protein>
    <recommendedName>
        <fullName evidence="5">Importin subunit alpha</fullName>
    </recommendedName>
</protein>
<dbReference type="PIRSF" id="PIRSF005673">
    <property type="entry name" value="Importin_alpha"/>
    <property type="match status" value="1"/>
</dbReference>
<dbReference type="InterPro" id="IPR000225">
    <property type="entry name" value="Armadillo"/>
</dbReference>
<name>A0A1X7VS74_AMPQE</name>
<evidence type="ECO:0000256" key="3">
    <source>
        <dbReference type="ARBA" id="ARBA00022737"/>
    </source>
</evidence>
<organism evidence="9">
    <name type="scientific">Amphimedon queenslandica</name>
    <name type="common">Sponge</name>
    <dbReference type="NCBI Taxonomy" id="400682"/>
    <lineage>
        <taxon>Eukaryota</taxon>
        <taxon>Metazoa</taxon>
        <taxon>Porifera</taxon>
        <taxon>Demospongiae</taxon>
        <taxon>Heteroscleromorpha</taxon>
        <taxon>Haplosclerida</taxon>
        <taxon>Niphatidae</taxon>
        <taxon>Amphimedon</taxon>
    </lineage>
</organism>
<feature type="compositionally biased region" description="Basic residues" evidence="7">
    <location>
        <begin position="1"/>
        <end position="11"/>
    </location>
</feature>
<dbReference type="AlphaFoldDB" id="A0A1X7VS74"/>
<dbReference type="Pfam" id="PF01749">
    <property type="entry name" value="IBB"/>
    <property type="match status" value="1"/>
</dbReference>
<dbReference type="PROSITE" id="PS51214">
    <property type="entry name" value="IBB"/>
    <property type="match status" value="1"/>
</dbReference>
<dbReference type="GO" id="GO:0005634">
    <property type="term" value="C:nucleus"/>
    <property type="evidence" value="ECO:0007669"/>
    <property type="project" value="UniProtKB-ARBA"/>
</dbReference>
<feature type="region of interest" description="Disordered" evidence="7">
    <location>
        <begin position="1"/>
        <end position="24"/>
    </location>
</feature>
<keyword evidence="4 5" id="KW-0653">Protein transport</keyword>
<accession>A0A1X7VS74</accession>
<dbReference type="InterPro" id="IPR016024">
    <property type="entry name" value="ARM-type_fold"/>
</dbReference>
<dbReference type="Gene3D" id="1.25.10.10">
    <property type="entry name" value="Leucine-rich Repeat Variant"/>
    <property type="match status" value="1"/>
</dbReference>
<dbReference type="EnsemblMetazoa" id="Aqu2.1.42263_001">
    <property type="protein sequence ID" value="Aqu2.1.42263_001"/>
    <property type="gene ID" value="Aqu2.1.42263"/>
</dbReference>
<evidence type="ECO:0000256" key="1">
    <source>
        <dbReference type="ARBA" id="ARBA00010394"/>
    </source>
</evidence>
<dbReference type="GO" id="GO:0006606">
    <property type="term" value="P:protein import into nucleus"/>
    <property type="evidence" value="ECO:0007669"/>
    <property type="project" value="InterPro"/>
</dbReference>
<evidence type="ECO:0000256" key="7">
    <source>
        <dbReference type="SAM" id="MobiDB-lite"/>
    </source>
</evidence>